<feature type="region of interest" description="Disordered" evidence="2">
    <location>
        <begin position="280"/>
        <end position="378"/>
    </location>
</feature>
<evidence type="ECO:0000313" key="4">
    <source>
        <dbReference type="EMBL" id="KAJ2898332.1"/>
    </source>
</evidence>
<evidence type="ECO:0000256" key="3">
    <source>
        <dbReference type="SAM" id="Phobius"/>
    </source>
</evidence>
<reference evidence="4" key="1">
    <citation type="submission" date="2022-07" db="EMBL/GenBank/DDBJ databases">
        <title>Draft genome sequence of Zalerion maritima ATCC 34329, a (micro)plastics degrading marine fungus.</title>
        <authorList>
            <person name="Paco A."/>
            <person name="Goncalves M.F.M."/>
            <person name="Rocha-Santos T.A.P."/>
            <person name="Alves A."/>
        </authorList>
    </citation>
    <scope>NUCLEOTIDE SEQUENCE</scope>
    <source>
        <strain evidence="4">ATCC 34329</strain>
    </source>
</reference>
<name>A0AAD5RMW6_9PEZI</name>
<protein>
    <submittedName>
        <fullName evidence="4">Uncharacterized protein</fullName>
    </submittedName>
</protein>
<feature type="transmembrane region" description="Helical" evidence="3">
    <location>
        <begin position="198"/>
        <end position="219"/>
    </location>
</feature>
<sequence>MVATTRPHEGGPVAGSLTTIFTFPASCGPMIGGPRGQNIDCAPPGWSVYTKETWGWHQGFYSPAICPEGYTIACSRPLSGAHGPLPEWTEEAYMCLPRGYDCDLSTTLIGTNEDGYAAPYLQIRWAQSDLEILETHPLHAVEAQTAPADTSITTGNTDTDATGPTPTEAPSTSVPSETASASVDTEHGDNGLSMAAKAGIGVGVSVGVLIATLIAVVVWRQCRRKKEEDKESNPGTHSWAGPASWISSPIASSNQHAVDHGANGPDDGLQVVQSPISPTIRFHTPSHLSPSLGPLGQNPTHGQSVIPQPAMELPSDGNELTTLPLPPAQLDSAENPVVGVVGRARDSPQSEPVELPSQETSIAPALSTQGARSISKGHETPIISPYVQSETTESVSQSELASLYRRATELQAKRERLVQLKQVDEEQEMVRQRIAELQQAVGEVQ</sequence>
<organism evidence="4 5">
    <name type="scientific">Zalerion maritima</name>
    <dbReference type="NCBI Taxonomy" id="339359"/>
    <lineage>
        <taxon>Eukaryota</taxon>
        <taxon>Fungi</taxon>
        <taxon>Dikarya</taxon>
        <taxon>Ascomycota</taxon>
        <taxon>Pezizomycotina</taxon>
        <taxon>Sordariomycetes</taxon>
        <taxon>Lulworthiomycetidae</taxon>
        <taxon>Lulworthiales</taxon>
        <taxon>Lulworthiaceae</taxon>
        <taxon>Zalerion</taxon>
    </lineage>
</organism>
<dbReference type="Proteomes" id="UP001201980">
    <property type="component" value="Unassembled WGS sequence"/>
</dbReference>
<feature type="region of interest" description="Disordered" evidence="2">
    <location>
        <begin position="225"/>
        <end position="248"/>
    </location>
</feature>
<evidence type="ECO:0000256" key="1">
    <source>
        <dbReference type="SAM" id="Coils"/>
    </source>
</evidence>
<feature type="region of interest" description="Disordered" evidence="2">
    <location>
        <begin position="141"/>
        <end position="187"/>
    </location>
</feature>
<dbReference type="AlphaFoldDB" id="A0AAD5RMW6"/>
<keyword evidence="3" id="KW-1133">Transmembrane helix</keyword>
<evidence type="ECO:0000313" key="5">
    <source>
        <dbReference type="Proteomes" id="UP001201980"/>
    </source>
</evidence>
<feature type="coiled-coil region" evidence="1">
    <location>
        <begin position="400"/>
        <end position="440"/>
    </location>
</feature>
<keyword evidence="1" id="KW-0175">Coiled coil</keyword>
<feature type="compositionally biased region" description="Polar residues" evidence="2">
    <location>
        <begin position="297"/>
        <end position="306"/>
    </location>
</feature>
<keyword evidence="3" id="KW-0472">Membrane</keyword>
<proteinExistence type="predicted"/>
<keyword evidence="5" id="KW-1185">Reference proteome</keyword>
<feature type="compositionally biased region" description="Polar residues" evidence="2">
    <location>
        <begin position="147"/>
        <end position="183"/>
    </location>
</feature>
<keyword evidence="3" id="KW-0812">Transmembrane</keyword>
<accession>A0AAD5RMW6</accession>
<gene>
    <name evidence="4" type="ORF">MKZ38_004004</name>
</gene>
<feature type="region of interest" description="Disordered" evidence="2">
    <location>
        <begin position="253"/>
        <end position="272"/>
    </location>
</feature>
<evidence type="ECO:0000256" key="2">
    <source>
        <dbReference type="SAM" id="MobiDB-lite"/>
    </source>
</evidence>
<feature type="compositionally biased region" description="Polar residues" evidence="2">
    <location>
        <begin position="357"/>
        <end position="372"/>
    </location>
</feature>
<dbReference type="EMBL" id="JAKWBI020000235">
    <property type="protein sequence ID" value="KAJ2898332.1"/>
    <property type="molecule type" value="Genomic_DNA"/>
</dbReference>
<comment type="caution">
    <text evidence="4">The sequence shown here is derived from an EMBL/GenBank/DDBJ whole genome shotgun (WGS) entry which is preliminary data.</text>
</comment>